<dbReference type="InterPro" id="IPR027266">
    <property type="entry name" value="TrmE/GcvT-like"/>
</dbReference>
<name>A0A430HXX8_9CORY</name>
<protein>
    <submittedName>
        <fullName evidence="3">Glycine cleavage system protein T</fullName>
    </submittedName>
</protein>
<reference evidence="3 4" key="1">
    <citation type="submission" date="2018-12" db="EMBL/GenBank/DDBJ databases">
        <title>YIM 101343 draft genome.</title>
        <authorList>
            <person name="Chen X."/>
        </authorList>
    </citation>
    <scope>NUCLEOTIDE SEQUENCE [LARGE SCALE GENOMIC DNA]</scope>
    <source>
        <strain evidence="3 4">YIM 101343</strain>
    </source>
</reference>
<dbReference type="InterPro" id="IPR013977">
    <property type="entry name" value="GcvT_C"/>
</dbReference>
<accession>A0A430HXX8</accession>
<evidence type="ECO:0000313" key="4">
    <source>
        <dbReference type="Proteomes" id="UP000274907"/>
    </source>
</evidence>
<dbReference type="PANTHER" id="PTHR43757">
    <property type="entry name" value="AMINOMETHYLTRANSFERASE"/>
    <property type="match status" value="1"/>
</dbReference>
<feature type="non-terminal residue" evidence="3">
    <location>
        <position position="1"/>
    </location>
</feature>
<dbReference type="Gene3D" id="4.10.1250.10">
    <property type="entry name" value="Aminomethyltransferase fragment"/>
    <property type="match status" value="1"/>
</dbReference>
<gene>
    <name evidence="3" type="ORF">EAH68_08930</name>
</gene>
<proteinExistence type="predicted"/>
<dbReference type="SUPFAM" id="SSF103025">
    <property type="entry name" value="Folate-binding domain"/>
    <property type="match status" value="1"/>
</dbReference>
<dbReference type="InterPro" id="IPR028896">
    <property type="entry name" value="GcvT/YgfZ/DmdA"/>
</dbReference>
<dbReference type="Pfam" id="PF08669">
    <property type="entry name" value="GCV_T_C"/>
    <property type="match status" value="1"/>
</dbReference>
<evidence type="ECO:0000259" key="1">
    <source>
        <dbReference type="Pfam" id="PF01571"/>
    </source>
</evidence>
<dbReference type="InterPro" id="IPR006222">
    <property type="entry name" value="GCVT_N"/>
</dbReference>
<organism evidence="3 4">
    <name type="scientific">Corynebacterium hylobatis</name>
    <dbReference type="NCBI Taxonomy" id="1859290"/>
    <lineage>
        <taxon>Bacteria</taxon>
        <taxon>Bacillati</taxon>
        <taxon>Actinomycetota</taxon>
        <taxon>Actinomycetes</taxon>
        <taxon>Mycobacteriales</taxon>
        <taxon>Corynebacteriaceae</taxon>
        <taxon>Corynebacterium</taxon>
    </lineage>
</organism>
<dbReference type="PANTHER" id="PTHR43757:SF2">
    <property type="entry name" value="AMINOMETHYLTRANSFERASE, MITOCHONDRIAL"/>
    <property type="match status" value="1"/>
</dbReference>
<evidence type="ECO:0000259" key="2">
    <source>
        <dbReference type="Pfam" id="PF08669"/>
    </source>
</evidence>
<dbReference type="RefSeq" id="WP_277600470.1">
    <property type="nucleotide sequence ID" value="NZ_RXHJ01000009.1"/>
</dbReference>
<dbReference type="AlphaFoldDB" id="A0A430HXX8"/>
<feature type="domain" description="GCVT N-terminal" evidence="1">
    <location>
        <begin position="2"/>
        <end position="58"/>
    </location>
</feature>
<dbReference type="SUPFAM" id="SSF101790">
    <property type="entry name" value="Aminomethyltransferase beta-barrel domain"/>
    <property type="match status" value="1"/>
</dbReference>
<feature type="domain" description="Aminomethyltransferase C-terminal" evidence="2">
    <location>
        <begin position="79"/>
        <end position="155"/>
    </location>
</feature>
<keyword evidence="4" id="KW-1185">Reference proteome</keyword>
<dbReference type="Gene3D" id="2.40.30.110">
    <property type="entry name" value="Aminomethyltransferase beta-barrel domains"/>
    <property type="match status" value="1"/>
</dbReference>
<dbReference type="Proteomes" id="UP000274907">
    <property type="component" value="Unassembled WGS sequence"/>
</dbReference>
<dbReference type="Pfam" id="PF01571">
    <property type="entry name" value="GCV_T"/>
    <property type="match status" value="1"/>
</dbReference>
<sequence length="158" mass="16744">VQGRATWDALLECGTGGGLVPAGLAARDSLRLEAGLPLYGNELGLDITPVEAGMAGAFGKKEADFVGRSALVDREPTSRIVGLKGLGRRAARAGSEVWLGDELVGHVTSGQPSPTLGYPVALARLRPDVTEEGVELEVDIRGKRHPFEIVATPFYRRQ</sequence>
<dbReference type="Gene3D" id="3.30.1360.120">
    <property type="entry name" value="Probable tRNA modification gtpase trme, domain 1"/>
    <property type="match status" value="1"/>
</dbReference>
<dbReference type="GO" id="GO:0005829">
    <property type="term" value="C:cytosol"/>
    <property type="evidence" value="ECO:0007669"/>
    <property type="project" value="TreeGrafter"/>
</dbReference>
<comment type="caution">
    <text evidence="3">The sequence shown here is derived from an EMBL/GenBank/DDBJ whole genome shotgun (WGS) entry which is preliminary data.</text>
</comment>
<dbReference type="EMBL" id="RXHJ01000009">
    <property type="protein sequence ID" value="RSZ62896.1"/>
    <property type="molecule type" value="Genomic_DNA"/>
</dbReference>
<evidence type="ECO:0000313" key="3">
    <source>
        <dbReference type="EMBL" id="RSZ62896.1"/>
    </source>
</evidence>
<dbReference type="InterPro" id="IPR029043">
    <property type="entry name" value="GcvT/YgfZ_C"/>
</dbReference>